<protein>
    <recommendedName>
        <fullName evidence="2">NAD(P)-binding domain-containing protein</fullName>
    </recommendedName>
</protein>
<dbReference type="SUPFAM" id="SSF51735">
    <property type="entry name" value="NAD(P)-binding Rossmann-fold domains"/>
    <property type="match status" value="1"/>
</dbReference>
<dbReference type="InterPro" id="IPR036291">
    <property type="entry name" value="NAD(P)-bd_dom_sf"/>
</dbReference>
<evidence type="ECO:0000313" key="1">
    <source>
        <dbReference type="EMBL" id="MPM02815.1"/>
    </source>
</evidence>
<gene>
    <name evidence="1" type="ORF">SDC9_49070</name>
</gene>
<dbReference type="AlphaFoldDB" id="A0A644WG25"/>
<organism evidence="1">
    <name type="scientific">bioreactor metagenome</name>
    <dbReference type="NCBI Taxonomy" id="1076179"/>
    <lineage>
        <taxon>unclassified sequences</taxon>
        <taxon>metagenomes</taxon>
        <taxon>ecological metagenomes</taxon>
    </lineage>
</organism>
<dbReference type="Gene3D" id="3.40.50.720">
    <property type="entry name" value="NAD(P)-binding Rossmann-like Domain"/>
    <property type="match status" value="1"/>
</dbReference>
<accession>A0A644WG25</accession>
<name>A0A644WG25_9ZZZZ</name>
<evidence type="ECO:0008006" key="2">
    <source>
        <dbReference type="Google" id="ProtNLM"/>
    </source>
</evidence>
<proteinExistence type="predicted"/>
<comment type="caution">
    <text evidence="1">The sequence shown here is derived from an EMBL/GenBank/DDBJ whole genome shotgun (WGS) entry which is preliminary data.</text>
</comment>
<dbReference type="EMBL" id="VSSQ01000900">
    <property type="protein sequence ID" value="MPM02815.1"/>
    <property type="molecule type" value="Genomic_DNA"/>
</dbReference>
<reference evidence="1" key="1">
    <citation type="submission" date="2019-08" db="EMBL/GenBank/DDBJ databases">
        <authorList>
            <person name="Kucharzyk K."/>
            <person name="Murdoch R.W."/>
            <person name="Higgins S."/>
            <person name="Loffler F."/>
        </authorList>
    </citation>
    <scope>NUCLEOTIDE SEQUENCE</scope>
</reference>
<dbReference type="PANTHER" id="PTHR14097:SF7">
    <property type="entry name" value="OXIDOREDUCTASE HTATIP2"/>
    <property type="match status" value="1"/>
</dbReference>
<sequence length="148" mass="16441">MKVLVIGATEAAGSKEAQYKVDYQYQYQFAKAAKENGVKNHVLVSAGNASAKSLLFYSRMKGELEDSVKELGFEKLIIMQPPLLVRKASERKAEVFAEKIISFLNKLGLFKWYKPMPTNLLAKAMIRSAKVLGKGTFTLNASGITKYV</sequence>
<dbReference type="PANTHER" id="PTHR14097">
    <property type="entry name" value="OXIDOREDUCTASE HTATIP2"/>
    <property type="match status" value="1"/>
</dbReference>